<dbReference type="Pfam" id="PF14765">
    <property type="entry name" value="PS-DH"/>
    <property type="match status" value="1"/>
</dbReference>
<evidence type="ECO:0000256" key="3">
    <source>
        <dbReference type="ARBA" id="ARBA00004792"/>
    </source>
</evidence>
<evidence type="ECO:0000313" key="16">
    <source>
        <dbReference type="Proteomes" id="UP000219452"/>
    </source>
</evidence>
<comment type="function">
    <text evidence="9">Involved in production of the polyketide antibiotic thailandamide.</text>
</comment>
<dbReference type="InterPro" id="IPR000873">
    <property type="entry name" value="AMP-dep_synth/lig_dom"/>
</dbReference>
<dbReference type="Gene3D" id="3.40.50.720">
    <property type="entry name" value="NAD(P)-binding Rossmann-like Domain"/>
    <property type="match status" value="2"/>
</dbReference>
<evidence type="ECO:0000256" key="1">
    <source>
        <dbReference type="ARBA" id="ARBA00001957"/>
    </source>
</evidence>
<dbReference type="Gene3D" id="2.30.38.10">
    <property type="entry name" value="Luciferase, Domain 3"/>
    <property type="match status" value="1"/>
</dbReference>
<dbReference type="Gene3D" id="3.10.129.110">
    <property type="entry name" value="Polyketide synthase dehydratase"/>
    <property type="match status" value="1"/>
</dbReference>
<evidence type="ECO:0000313" key="15">
    <source>
        <dbReference type="EMBL" id="SOD99165.1"/>
    </source>
</evidence>
<dbReference type="GO" id="GO:0031177">
    <property type="term" value="F:phosphopantetheine binding"/>
    <property type="evidence" value="ECO:0007669"/>
    <property type="project" value="InterPro"/>
</dbReference>
<comment type="pathway">
    <text evidence="3">Antibiotic biosynthesis.</text>
</comment>
<dbReference type="InterPro" id="IPR049900">
    <property type="entry name" value="PKS_mFAS_DH"/>
</dbReference>
<dbReference type="Gene3D" id="3.30.70.3290">
    <property type="match status" value="1"/>
</dbReference>
<dbReference type="SMART" id="SM00826">
    <property type="entry name" value="PKS_DH"/>
    <property type="match status" value="1"/>
</dbReference>
<dbReference type="InterPro" id="IPR036291">
    <property type="entry name" value="NAD(P)-bd_dom_sf"/>
</dbReference>
<feature type="domain" description="Carrier" evidence="12">
    <location>
        <begin position="995"/>
        <end position="1072"/>
    </location>
</feature>
<dbReference type="InterPro" id="IPR023213">
    <property type="entry name" value="CAT-like_dom_sf"/>
</dbReference>
<feature type="compositionally biased region" description="Pro residues" evidence="11">
    <location>
        <begin position="2598"/>
        <end position="2608"/>
    </location>
</feature>
<dbReference type="PANTHER" id="PTHR43775:SF37">
    <property type="entry name" value="SI:DKEY-61P9.11"/>
    <property type="match status" value="1"/>
</dbReference>
<keyword evidence="7" id="KW-0808">Transferase</keyword>
<keyword evidence="8" id="KW-0677">Repeat</keyword>
<dbReference type="Pfam" id="PF00109">
    <property type="entry name" value="ketoacyl-synt"/>
    <property type="match status" value="2"/>
</dbReference>
<dbReference type="Gene3D" id="3.40.50.980">
    <property type="match status" value="2"/>
</dbReference>
<dbReference type="Pfam" id="PF00668">
    <property type="entry name" value="Condensation"/>
    <property type="match status" value="1"/>
</dbReference>
<dbReference type="GO" id="GO:0004312">
    <property type="term" value="F:fatty acid synthase activity"/>
    <property type="evidence" value="ECO:0007669"/>
    <property type="project" value="TreeGrafter"/>
</dbReference>
<keyword evidence="4" id="KW-0596">Phosphopantetheine</keyword>
<dbReference type="InterPro" id="IPR020806">
    <property type="entry name" value="PKS_PP-bd"/>
</dbReference>
<dbReference type="InterPro" id="IPR014030">
    <property type="entry name" value="Ketoacyl_synth_N"/>
</dbReference>
<dbReference type="GO" id="GO:0005737">
    <property type="term" value="C:cytoplasm"/>
    <property type="evidence" value="ECO:0007669"/>
    <property type="project" value="UniProtKB-SubCell"/>
</dbReference>
<dbReference type="FunFam" id="3.40.47.10:FF:000019">
    <property type="entry name" value="Polyketide synthase type I"/>
    <property type="match status" value="2"/>
</dbReference>
<proteinExistence type="predicted"/>
<dbReference type="InterPro" id="IPR025110">
    <property type="entry name" value="AMP-bd_C"/>
</dbReference>
<dbReference type="InterPro" id="IPR006162">
    <property type="entry name" value="Ppantetheine_attach_site"/>
</dbReference>
<dbReference type="InterPro" id="IPR032821">
    <property type="entry name" value="PKS_assoc"/>
</dbReference>
<gene>
    <name evidence="15" type="ORF">SAMN06269250_6298</name>
</gene>
<dbReference type="SMART" id="SM00825">
    <property type="entry name" value="PKS_KS"/>
    <property type="match status" value="2"/>
</dbReference>
<dbReference type="Pfam" id="PF00561">
    <property type="entry name" value="Abhydrolase_1"/>
    <property type="match status" value="1"/>
</dbReference>
<dbReference type="InterPro" id="IPR050091">
    <property type="entry name" value="PKS_NRPS_Biosynth_Enz"/>
</dbReference>
<dbReference type="Gene3D" id="3.40.47.10">
    <property type="match status" value="2"/>
</dbReference>
<evidence type="ECO:0000256" key="9">
    <source>
        <dbReference type="ARBA" id="ARBA00054155"/>
    </source>
</evidence>
<dbReference type="CDD" id="cd00833">
    <property type="entry name" value="PKS"/>
    <property type="match status" value="2"/>
</dbReference>
<dbReference type="InterPro" id="IPR016039">
    <property type="entry name" value="Thiolase-like"/>
</dbReference>
<feature type="domain" description="Ketosynthase family 3 (KS3)" evidence="13">
    <location>
        <begin position="2622"/>
        <end position="3054"/>
    </location>
</feature>
<dbReference type="Pfam" id="PF08659">
    <property type="entry name" value="KR"/>
    <property type="match status" value="2"/>
</dbReference>
<dbReference type="InterPro" id="IPR049551">
    <property type="entry name" value="PKS_DH_C"/>
</dbReference>
<feature type="domain" description="Carrier" evidence="12">
    <location>
        <begin position="2491"/>
        <end position="2567"/>
    </location>
</feature>
<dbReference type="InterPro" id="IPR049552">
    <property type="entry name" value="PKS_DH_N"/>
</dbReference>
<dbReference type="SUPFAM" id="SSF51735">
    <property type="entry name" value="NAD(P)-binding Rossmann-fold domains"/>
    <property type="match status" value="3"/>
</dbReference>
<dbReference type="NCBIfam" id="TIGR01733">
    <property type="entry name" value="AA-adenyl-dom"/>
    <property type="match status" value="1"/>
</dbReference>
<feature type="domain" description="Ketosynthase family 3 (KS3)" evidence="13">
    <location>
        <begin position="1101"/>
        <end position="1536"/>
    </location>
</feature>
<dbReference type="Pfam" id="PF21089">
    <property type="entry name" value="PKS_DH_N"/>
    <property type="match status" value="1"/>
</dbReference>
<name>A0A286GUE8_9BACT</name>
<feature type="region of interest" description="N-terminal hotdog fold" evidence="10">
    <location>
        <begin position="1707"/>
        <end position="1833"/>
    </location>
</feature>
<dbReference type="CDD" id="cd08953">
    <property type="entry name" value="KR_2_SDR_x"/>
    <property type="match status" value="2"/>
</dbReference>
<dbReference type="InterPro" id="IPR001242">
    <property type="entry name" value="Condensation_dom"/>
</dbReference>
<dbReference type="InterPro" id="IPR009081">
    <property type="entry name" value="PP-bd_ACP"/>
</dbReference>
<dbReference type="EMBL" id="OCNH01000009">
    <property type="protein sequence ID" value="SOD99165.1"/>
    <property type="molecule type" value="Genomic_DNA"/>
</dbReference>
<organism evidence="15 16">
    <name type="scientific">Spirosoma fluviale</name>
    <dbReference type="NCBI Taxonomy" id="1597977"/>
    <lineage>
        <taxon>Bacteria</taxon>
        <taxon>Pseudomonadati</taxon>
        <taxon>Bacteroidota</taxon>
        <taxon>Cytophagia</taxon>
        <taxon>Cytophagales</taxon>
        <taxon>Cytophagaceae</taxon>
        <taxon>Spirosoma</taxon>
    </lineage>
</organism>
<dbReference type="Gene3D" id="3.30.300.30">
    <property type="match status" value="1"/>
</dbReference>
<accession>A0A286GUE8</accession>
<dbReference type="Gene3D" id="3.30.559.10">
    <property type="entry name" value="Chloramphenicol acetyltransferase-like domain"/>
    <property type="match status" value="1"/>
</dbReference>
<feature type="active site" description="Proton donor; for dehydratase activity" evidence="10">
    <location>
        <position position="1915"/>
    </location>
</feature>
<dbReference type="SMART" id="SM00823">
    <property type="entry name" value="PKS_PP"/>
    <property type="match status" value="3"/>
</dbReference>
<evidence type="ECO:0000256" key="7">
    <source>
        <dbReference type="ARBA" id="ARBA00022679"/>
    </source>
</evidence>
<evidence type="ECO:0000256" key="8">
    <source>
        <dbReference type="ARBA" id="ARBA00022737"/>
    </source>
</evidence>
<feature type="domain" description="PKS/mFAS DH" evidence="14">
    <location>
        <begin position="1707"/>
        <end position="1999"/>
    </location>
</feature>
<dbReference type="Pfam" id="PF02801">
    <property type="entry name" value="Ketoacyl-synt_C"/>
    <property type="match status" value="2"/>
</dbReference>
<reference evidence="16" key="1">
    <citation type="submission" date="2017-09" db="EMBL/GenBank/DDBJ databases">
        <authorList>
            <person name="Varghese N."/>
            <person name="Submissions S."/>
        </authorList>
    </citation>
    <scope>NUCLEOTIDE SEQUENCE [LARGE SCALE GENOMIC DNA]</scope>
    <source>
        <strain evidence="16">DSM 29961</strain>
    </source>
</reference>
<comment type="cofactor">
    <cofactor evidence="1">
        <name>pantetheine 4'-phosphate</name>
        <dbReference type="ChEBI" id="CHEBI:47942"/>
    </cofactor>
</comment>
<dbReference type="SUPFAM" id="SSF53474">
    <property type="entry name" value="alpha/beta-Hydrolases"/>
    <property type="match status" value="1"/>
</dbReference>
<comment type="subcellular location">
    <subcellularLocation>
        <location evidence="2">Cytoplasm</location>
    </subcellularLocation>
</comment>
<dbReference type="SUPFAM" id="SSF53901">
    <property type="entry name" value="Thiolase-like"/>
    <property type="match status" value="2"/>
</dbReference>
<keyword evidence="6" id="KW-0597">Phosphoprotein</keyword>
<dbReference type="Gene3D" id="3.40.50.1820">
    <property type="entry name" value="alpha/beta hydrolase"/>
    <property type="match status" value="1"/>
</dbReference>
<dbReference type="InterPro" id="IPR036736">
    <property type="entry name" value="ACP-like_sf"/>
</dbReference>
<dbReference type="InterPro" id="IPR013968">
    <property type="entry name" value="PKS_KR"/>
</dbReference>
<dbReference type="InterPro" id="IPR057326">
    <property type="entry name" value="KR_dom"/>
</dbReference>
<dbReference type="InterPro" id="IPR029058">
    <property type="entry name" value="AB_hydrolase_fold"/>
</dbReference>
<dbReference type="PROSITE" id="PS50075">
    <property type="entry name" value="CARRIER"/>
    <property type="match status" value="3"/>
</dbReference>
<evidence type="ECO:0000256" key="10">
    <source>
        <dbReference type="PROSITE-ProRule" id="PRU01363"/>
    </source>
</evidence>
<evidence type="ECO:0000259" key="13">
    <source>
        <dbReference type="PROSITE" id="PS52004"/>
    </source>
</evidence>
<dbReference type="Pfam" id="PF22336">
    <property type="entry name" value="RhiE-like_linker"/>
    <property type="match status" value="2"/>
</dbReference>
<evidence type="ECO:0000256" key="5">
    <source>
        <dbReference type="ARBA" id="ARBA00022490"/>
    </source>
</evidence>
<protein>
    <submittedName>
        <fullName evidence="15">Amino acid adenylation domain-containing protein</fullName>
    </submittedName>
</protein>
<dbReference type="InterPro" id="IPR020841">
    <property type="entry name" value="PKS_Beta-ketoAc_synthase_dom"/>
</dbReference>
<dbReference type="GO" id="GO:0005886">
    <property type="term" value="C:plasma membrane"/>
    <property type="evidence" value="ECO:0007669"/>
    <property type="project" value="TreeGrafter"/>
</dbReference>
<dbReference type="InterPro" id="IPR020807">
    <property type="entry name" value="PKS_DH"/>
</dbReference>
<evidence type="ECO:0000256" key="6">
    <source>
        <dbReference type="ARBA" id="ARBA00022553"/>
    </source>
</evidence>
<dbReference type="GO" id="GO:0006633">
    <property type="term" value="P:fatty acid biosynthetic process"/>
    <property type="evidence" value="ECO:0007669"/>
    <property type="project" value="InterPro"/>
</dbReference>
<dbReference type="Proteomes" id="UP000219452">
    <property type="component" value="Unassembled WGS sequence"/>
</dbReference>
<dbReference type="InterPro" id="IPR049490">
    <property type="entry name" value="C883_1060-like_KR_N"/>
</dbReference>
<dbReference type="SMART" id="SM00822">
    <property type="entry name" value="PKS_KR"/>
    <property type="match status" value="2"/>
</dbReference>
<dbReference type="PROSITE" id="PS00606">
    <property type="entry name" value="KS3_1"/>
    <property type="match status" value="1"/>
</dbReference>
<evidence type="ECO:0000259" key="12">
    <source>
        <dbReference type="PROSITE" id="PS50075"/>
    </source>
</evidence>
<dbReference type="InterPro" id="IPR042104">
    <property type="entry name" value="PKS_dehydratase_sf"/>
</dbReference>
<dbReference type="SUPFAM" id="SSF47336">
    <property type="entry name" value="ACP-like"/>
    <property type="match status" value="4"/>
</dbReference>
<dbReference type="Pfam" id="PF21394">
    <property type="entry name" value="Beta-ketacyl_N"/>
    <property type="match status" value="1"/>
</dbReference>
<sequence>MALSIRSESVPTTVSKMPYPVSWGQQLLWDIHRFNPDTYAYNVPFVFVLQADTQLGKLEQALGLLVRQNPILTTTFYKQKGDVYQQLNASQTVSVTGLDYQVVAGSVGETEVLTNLATQPFDLEQGPLYRFYFITRSNKETLLFINIHHIVFDGISTQAFLSQLNETYTAIGQGGTPELTIDHSSYRQFVAWQGDYLKTTQAADSQAFWSNLLQQVTDPLALPYDRVPGSSPNSEGASLNIPIDAALLPEVNAYCSKQDISPFTLMLGVYGLLLQKYSQQSQFFVGIPMSGRPEARFETSIGLFMNVVPMPFTCDETLVVSDFLQQVQNHIYDVFEHSYFPVEKIIREQKLKRPFKTAFYFQNWMDTSFAEGVVKTLLPNIRQTGEFDLATEVSLMGEQWLLSIKYNPGLFDESTIALMAAHYTALLVAVMRQPGQTLKNSSHYSSSDAQYYNKLNDTFGEGETQQTFLDLFAEQVKFRPQAIAVALGGESLTYEELNIMADQVAVRLVEQYAVQHQEIVGVYLDRSITLLITLLAIQKAGASYLPFDITFPADRIDYMVEDAGLSKCIVSEQTQPSFASPDIVLVSIDELLHQARTEPLPTLALTDRQPSGMDRVYVLYTSGSTGKPKGVEVLHRGLSNFLLALAKAPGMTYQDRCLAITTISFDIAGLELYLPLATGATVEIVSSDILKDGRRLLNHIVQTQPSVVQATPSTWQMLINAGWNSLLPIRVFCGGEALPAELAEKLLDQAQEVWNLFGPTETTIWSTVAQIRRHKKITIGRPIRNTSIYLLDAAMQPVPVGQAGDLYIGGEGLARGYLNRPELTRDRFINWQSDGQPIALYKTGDLARLLPSGDLEYIGRSDLQAKIRGYRIEIQEIENTLLRADGIANAAVVIREGKLGKQLVAFIVQKPQAVYEPENLMAFLGQWLPPYMVPSSVFVLIDFPYTLNNKIDRSVMTNRPVEEILAQFAPSETPVGVIRPTEKQLPDAEPVFAALTADEALHHVLAVVGALLNEKPTSIKPTDKFGSLGFDSISFTTLSERLLETIGQDIRPNLFYQFDTPATLAAYLAQPVKKPVSERCIAKTTEPQPQSDTAPTDDEYANAIAVTGLSLRFPGADRAATFWANLLAGIDSVTEVPTDRWDWQAFQGQTKEANKSTTKWGGFINEIDTFDAGFFGISPREAALMDPQQRILLEAVWATVEDAGYKMSSLSNSRTGLFVGMSGSDFFEQLIRSNLPIDPYTLTGVARSILPNRISYLFNLTGPSEPIDTACSSSMVAIHRAVSSILQGDCDMALAAGINLLISPSAHVASSKMGMMSKQGRCKAFDADADGYVRGEGCGVVLLKPYRKALEDGDHIYAVVRSTSLNHGGKSNSLTAPNANAQGSLIEAALQKAKISPATISYVETHGTGTSLGDPIEVEGLKLAFQHVNEQQGGMPLPTGYCGIGSVKTNIGHLEAAAGIAGFIKTVLALKQAELPPLVHFNTQNPNVQVDQSPFYLVTKRELWNRLLQDGQELPRRACVSSFGFGGVNAHALLEEAPAAEAVHTASQEPQLIVLSAKSENRLRVQAQQLHDYLQEPAVTASLPAMAFTLLEGREAMPNRWAAVVNSTDELQQAVRSFLAAESGDNFDYVYTGSLADNELENHLRTLAEQWVNQTVELNWETVWPNEEKSRPNRLSLPVYPFEKNKHWPFTEEITRRIHQQFLGDEHPVLEAAPKPLFDREETSGVARYFYKSLQNENFLKDHVIRQEPVLPGVYYLELMRSAFASINAAEPFVISELVWLQPIIQRKSALEIQVSLQSASTGHFDCRVTTSNADLNRVTHAIGKIKRQSSDELTWSADVLTADFRNRFADGWTKNECYEQFRRNQFFYGESLNVIDHIYFGSQEAVAVLKANATFSKQDFGTNTDSVWLPSLLDGGLQAVALWLSTVATREGRFLPFSIEEVCVLRPFSHHSYVHIVSVPGTDQKSIKCTLYVYNEAFELVAYLKNYCLKAIPADKLPAPATEPITAEETIGTDIVYAIPHWSATPSLATGTYQPTAVLALTEDSGFSTALQAYANVTELPMAGTGISAIPENIPDRITDLVVDTQSLHGSTPEIISSLLSIHRALLSRFGKQRLNLYYVCRDNPEPVQRALYSAMGAFIRSLHLENPNWYGRLIQVSSDIDAPTLASLVRHEWQQPVDRIAEIRYAAQTRYLKTYKATASLPSQTSQPVLRQKGVYLIAGGAKGVGLAFSMYLSRTYQANLILVGKSLVDKGISQSLVQINEAGGRAEYHSVDVANYEELREWFGSIRGKHTHIDGIIYGAGILNDSYFVSKTNASFLSVMEPKVQGLCNIDKLTADFTIDFLLAFSSTSAVFGNVGQTDYAWANAFMDEYLHQRQQLVEQGLRHGRSLSINWGFWQEGTMQMPTAVRQKLARQFGLYPIHSALGLLAFETVLAGSGTQVVVMQGEQTKLLQTVDQLNPIESYATNTAQFLSVSPNETLPIPMTSSTPIPYETAQQFFRELIAQATKLPVSQVRPDEAFEQYGIDSVMILTLNEELEGYFGELPKTLFFEFQNLRELTDYFVDHHADGLRTHLKLDVATSVAATEPASAPASAPSVVPPVPAPQPVARPWKSDRPLADTDEEIAIIGISGRYPMADTLTAFWENLKNGKDCISEIPEDRWDVDAFYDETRSEGGKSYSKWGGFLTDIDKFDPLFFNISPFEAELLDPQERLFLQTVWHTLEDAGLTREALNKAKVGVFAGVMWGHYQLYGGDTYADGATLTPMSSYASIANRVSYFYNFTGPSIALDTMCSSSLTTVHLACESLKRGECEMAIAGGVNVSVHPNKYIFLSQTKFISTDGKCHSFGEGGDGYVPGEGVGAVLLKPLRTAIADNDRIYGVIKASGINHGGKANGYTVPSPKAQTAIIRDVLDKAKIDPRSISYVEAHGTGTSLGDPIEISGLTNAFRSAAKAEQFCAIGSVKSNIGHCESAAGIAAITKVVMQLKHRQLVPSLHSSVLNPNINFAQTPFMVQQSLTPWERPHYQQDGQLVEAPLRACISSFGAGGANAHLIIEEYDSIRQRISPPPGPQLFLLSARTEERLQAYVREVLQFLLEPISGLARPVGDEPSLIQLSRTIQALCAQVINIGQSHVDADESFVDDLGMSIREVNQLIADINTTWCIELSPNDVYEYATPVQLAGYLLNRYPTIELPVSDNEFAGNAVSRYEGLELSDFVYTYQVGRETMDYRLATMASDFADLISTLQAYLAGERVAGKLVSGRVSKDKDTTRLLLDDEDGNQYVDKLIAKQKLEKLALLWVSGIQVDWKRLHQHQPQPMSAPGYPFAKDRCWLPEHPKVNVAAIQFIHPLLDKINASLSLSDGIVLEKTFDRSNKYCTKTDGGFSIQQDVLAEMAVAAMRQIYQIQAVELIRWKAEEAASPVGKSLTLNLRINLQADETSLIELFAHQNGQKITYATGQARELPTLAGQPDRYNMVDLRKAHSVRLVDGIMTNEQSSSFLFSLPVTNRFGKDYEYVSNTPASFSLLRTHVVPRLYDQPESDWTSVETIQAYTSLEKDAFVYAEQTTDGRLDVYLLRSDGTLISRYVHVSYDKNRRVLDRFFYLPHWEPVTLPADVVQDEGGQKMIVYSAANAHVAQYLYESFPASDTYMVALEEETKQVSAQAYKIDYRDQTALATIWPQLADAETIYFLAGSDSFEFDAVNASTFDDVQEASLVSLFRVMKNLLADDPKRTLSLKVLTHNTYKVTGNETLSPWAAGVIGLARTFAKEYPQSKVVCLDLDFSEFGNGLTSDDLAQSIRQESAARNGKQVAFRNTKRFERILIPVTFPGSEATTVLKPKGVYLVFGGAGNVGFKVSKYLSASYQATVVIIGRSTLNAELQQKVSELNQLGGSGHYVSADIADAGSLTTVVDKLYTQFGVINGVFHSALHFQYDLISDTDESLLQANLSAKLAGSYTIGRVFANRPLDFMVYFSSGEAFTGNPGWGSYAAGCTFSDAYASALNQHTTYPIQILNWGFWQGNQGDFDSLLQQKGITPIDEQLGMEALRVFLTERVEQALGLNVADRVIERMGADLSREVVYPIQNPLQIRSRHSIAEPDKQTLVRATLARSVPAVPQVVAPATQSPEEYKSAIRTYAKGVFARLLKANAAQMEDDVEFTNYGVDSLIVTDIHKEFETNLGKLSVTLLLENSTFDRLTQYLYTNHLDAVINFLGNVGSVQAENFLDKEVVTAILPAIRANGAGIVLATEPVHQVVRDSDTYQLIESYPNAFIKPTLFDYGTKYQEKTLLPASLSLPPFGNPTMLRQRSRELQHLLVKTGDKERTEVFMIGEGPTILLIPAIGLTAPVWFKQLERYQNCYRLVVIHNPGYGLSDLSGDISVPAVAERFVRTLDALDIREPIHVMGSCFGGVTAQYLAKAHKSRVASLTLVGSFYKNFGLPDVKMDDLTIDQMIEGVKMIGASISNDFDQVLQDNPLVAMVEEARDLLLNSQCVNPLVVMRYITHILTLAGEPWLSEIDAPVLCVAGDRDTIVHPTTSQFIAATVQNGHYHEIAGAGHYPYLTHPDVFDSLVLPFVEQATSLNTLQHVPA</sequence>
<dbReference type="SUPFAM" id="SSF56801">
    <property type="entry name" value="Acetyl-CoA synthetase-like"/>
    <property type="match status" value="1"/>
</dbReference>
<feature type="region of interest" description="Disordered" evidence="11">
    <location>
        <begin position="2590"/>
        <end position="2615"/>
    </location>
</feature>
<dbReference type="Gene3D" id="3.30.559.30">
    <property type="entry name" value="Nonribosomal peptide synthetase, condensation domain"/>
    <property type="match status" value="1"/>
</dbReference>
<keyword evidence="5" id="KW-0963">Cytoplasm</keyword>
<dbReference type="InterPro" id="IPR010071">
    <property type="entry name" value="AA_adenyl_dom"/>
</dbReference>
<dbReference type="SUPFAM" id="SSF52777">
    <property type="entry name" value="CoA-dependent acyltransferases"/>
    <property type="match status" value="2"/>
</dbReference>
<dbReference type="InterPro" id="IPR000073">
    <property type="entry name" value="AB_hydrolase_1"/>
</dbReference>
<dbReference type="Gene3D" id="1.10.1200.10">
    <property type="entry name" value="ACP-like"/>
    <property type="match status" value="3"/>
</dbReference>
<feature type="domain" description="Carrier" evidence="12">
    <location>
        <begin position="3107"/>
        <end position="3185"/>
    </location>
</feature>
<evidence type="ECO:0000259" key="14">
    <source>
        <dbReference type="PROSITE" id="PS52019"/>
    </source>
</evidence>
<dbReference type="PROSITE" id="PS52004">
    <property type="entry name" value="KS3_2"/>
    <property type="match status" value="2"/>
</dbReference>
<dbReference type="PROSITE" id="PS00012">
    <property type="entry name" value="PHOSPHOPANTETHEINE"/>
    <property type="match status" value="1"/>
</dbReference>
<dbReference type="InterPro" id="IPR054514">
    <property type="entry name" value="RhiE-like_linker"/>
</dbReference>
<evidence type="ECO:0000256" key="11">
    <source>
        <dbReference type="SAM" id="MobiDB-lite"/>
    </source>
</evidence>
<dbReference type="PANTHER" id="PTHR43775">
    <property type="entry name" value="FATTY ACID SYNTHASE"/>
    <property type="match status" value="1"/>
</dbReference>
<dbReference type="InterPro" id="IPR018201">
    <property type="entry name" value="Ketoacyl_synth_AS"/>
</dbReference>
<evidence type="ECO:0000256" key="2">
    <source>
        <dbReference type="ARBA" id="ARBA00004496"/>
    </source>
</evidence>
<dbReference type="Pfam" id="PF00501">
    <property type="entry name" value="AMP-binding"/>
    <property type="match status" value="1"/>
</dbReference>
<dbReference type="GO" id="GO:0071770">
    <property type="term" value="P:DIM/DIP cell wall layer assembly"/>
    <property type="evidence" value="ECO:0007669"/>
    <property type="project" value="TreeGrafter"/>
</dbReference>
<feature type="region of interest" description="C-terminal hotdog fold" evidence="10">
    <location>
        <begin position="1850"/>
        <end position="1999"/>
    </location>
</feature>
<dbReference type="RefSeq" id="WP_097131662.1">
    <property type="nucleotide sequence ID" value="NZ_OCNH01000009.1"/>
</dbReference>
<dbReference type="PROSITE" id="PS52019">
    <property type="entry name" value="PKS_MFAS_DH"/>
    <property type="match status" value="1"/>
</dbReference>
<dbReference type="Pfam" id="PF00550">
    <property type="entry name" value="PP-binding"/>
    <property type="match status" value="4"/>
</dbReference>
<evidence type="ECO:0000256" key="4">
    <source>
        <dbReference type="ARBA" id="ARBA00022450"/>
    </source>
</evidence>
<keyword evidence="16" id="KW-1185">Reference proteome</keyword>
<feature type="active site" description="Proton acceptor; for dehydratase activity" evidence="10">
    <location>
        <position position="1743"/>
    </location>
</feature>
<dbReference type="GO" id="GO:0004315">
    <property type="term" value="F:3-oxoacyl-[acyl-carrier-protein] synthase activity"/>
    <property type="evidence" value="ECO:0007669"/>
    <property type="project" value="InterPro"/>
</dbReference>
<dbReference type="OrthoDB" id="4317020at2"/>
<dbReference type="InterPro" id="IPR014031">
    <property type="entry name" value="Ketoacyl_synth_C"/>
</dbReference>
<dbReference type="Pfam" id="PF16197">
    <property type="entry name" value="KAsynt_C_assoc"/>
    <property type="match status" value="1"/>
</dbReference>
<dbReference type="Gene3D" id="1.10.1240.100">
    <property type="match status" value="1"/>
</dbReference>
<dbReference type="InterPro" id="IPR020845">
    <property type="entry name" value="AMP-binding_CS"/>
</dbReference>
<dbReference type="InterPro" id="IPR045851">
    <property type="entry name" value="AMP-bd_C_sf"/>
</dbReference>
<dbReference type="PROSITE" id="PS00455">
    <property type="entry name" value="AMP_BINDING"/>
    <property type="match status" value="1"/>
</dbReference>
<dbReference type="Pfam" id="PF13193">
    <property type="entry name" value="AMP-binding_C"/>
    <property type="match status" value="1"/>
</dbReference>